<gene>
    <name evidence="4" type="primary">LOC106819810</name>
</gene>
<feature type="region of interest" description="Disordered" evidence="1">
    <location>
        <begin position="130"/>
        <end position="165"/>
    </location>
</feature>
<reference evidence="4" key="1">
    <citation type="submission" date="2025-08" db="UniProtKB">
        <authorList>
            <consortium name="RefSeq"/>
        </authorList>
    </citation>
    <scope>IDENTIFICATION</scope>
</reference>
<dbReference type="Pfam" id="PF07699">
    <property type="entry name" value="Ephrin_rec_like"/>
    <property type="match status" value="2"/>
</dbReference>
<feature type="domain" description="Tyrosine-protein kinase ephrin type A/B receptor-like" evidence="2">
    <location>
        <begin position="53"/>
        <end position="92"/>
    </location>
</feature>
<feature type="compositionally biased region" description="Low complexity" evidence="1">
    <location>
        <begin position="131"/>
        <end position="144"/>
    </location>
</feature>
<keyword evidence="3" id="KW-1185">Reference proteome</keyword>
<dbReference type="GeneID" id="106819810"/>
<evidence type="ECO:0000313" key="4">
    <source>
        <dbReference type="RefSeq" id="XP_014679879.1"/>
    </source>
</evidence>
<dbReference type="InterPro" id="IPR009030">
    <property type="entry name" value="Growth_fac_rcpt_cys_sf"/>
</dbReference>
<accession>A0ABM1F608</accession>
<evidence type="ECO:0000259" key="2">
    <source>
        <dbReference type="Pfam" id="PF07699"/>
    </source>
</evidence>
<evidence type="ECO:0000313" key="3">
    <source>
        <dbReference type="Proteomes" id="UP000695022"/>
    </source>
</evidence>
<name>A0ABM1F608_PRICU</name>
<dbReference type="RefSeq" id="XP_014679879.1">
    <property type="nucleotide sequence ID" value="XM_014824393.1"/>
</dbReference>
<evidence type="ECO:0000256" key="1">
    <source>
        <dbReference type="SAM" id="MobiDB-lite"/>
    </source>
</evidence>
<proteinExistence type="predicted"/>
<dbReference type="InterPro" id="IPR011641">
    <property type="entry name" value="Tyr-kin_ephrin_A/B_rcpt-like"/>
</dbReference>
<organism evidence="3 4">
    <name type="scientific">Priapulus caudatus</name>
    <name type="common">Priapulid worm</name>
    <dbReference type="NCBI Taxonomy" id="37621"/>
    <lineage>
        <taxon>Eukaryota</taxon>
        <taxon>Metazoa</taxon>
        <taxon>Ecdysozoa</taxon>
        <taxon>Scalidophora</taxon>
        <taxon>Priapulida</taxon>
        <taxon>Priapulimorpha</taxon>
        <taxon>Priapulimorphida</taxon>
        <taxon>Priapulidae</taxon>
        <taxon>Priapulus</taxon>
    </lineage>
</organism>
<dbReference type="PANTHER" id="PTHR24046">
    <property type="entry name" value="SIGNAL PEPTIDE, CUB AND EGF-LIKE DOMAIN-CONTAINING"/>
    <property type="match status" value="1"/>
</dbReference>
<dbReference type="InterPro" id="IPR052071">
    <property type="entry name" value="SCUB_EGF-like_domain"/>
</dbReference>
<dbReference type="PANTHER" id="PTHR24046:SF5">
    <property type="entry name" value="EGF-LIKE DOMAIN-CONTAINING PROTEIN"/>
    <property type="match status" value="1"/>
</dbReference>
<dbReference type="Gene3D" id="2.10.50.10">
    <property type="entry name" value="Tumor Necrosis Factor Receptor, subunit A, domain 2"/>
    <property type="match status" value="2"/>
</dbReference>
<dbReference type="Proteomes" id="UP000695022">
    <property type="component" value="Unplaced"/>
</dbReference>
<feature type="domain" description="Tyrosine-protein kinase ephrin type A/B receptor-like" evidence="2">
    <location>
        <begin position="99"/>
        <end position="146"/>
    </location>
</feature>
<dbReference type="SMART" id="SM01411">
    <property type="entry name" value="Ephrin_rec_like"/>
    <property type="match status" value="2"/>
</dbReference>
<dbReference type="SUPFAM" id="SSF57184">
    <property type="entry name" value="Growth factor receptor domain"/>
    <property type="match status" value="1"/>
</dbReference>
<protein>
    <submittedName>
        <fullName evidence="4">Signal peptide, CUB and EGF-like domain-containing protein 3</fullName>
    </submittedName>
</protein>
<sequence>MTTVAYTLNQYTYRSRRRTQYTYRRRTHYCVRLRCTAFVCVPCTPGTYWLHKTECAFCPIGTYQQEYSAVSCVDCPDGFTTETEQSKNASQCIEMCGPGLYSNTSLVPCDKCPAGTYADGEQNTECEPCPAGTTTESAGSASAADCKGTRADARRAVTSIEGSPP</sequence>